<dbReference type="PROSITE" id="PS51873">
    <property type="entry name" value="TRIAD"/>
    <property type="match status" value="1"/>
</dbReference>
<dbReference type="GO" id="GO:0007411">
    <property type="term" value="P:axon guidance"/>
    <property type="evidence" value="ECO:0007669"/>
    <property type="project" value="TreeGrafter"/>
</dbReference>
<dbReference type="InterPro" id="IPR002867">
    <property type="entry name" value="IBR_dom"/>
</dbReference>
<keyword evidence="8" id="KW-1185">Reference proteome</keyword>
<organism evidence="8 9">
    <name type="scientific">Ditylenchus dipsaci</name>
    <dbReference type="NCBI Taxonomy" id="166011"/>
    <lineage>
        <taxon>Eukaryota</taxon>
        <taxon>Metazoa</taxon>
        <taxon>Ecdysozoa</taxon>
        <taxon>Nematoda</taxon>
        <taxon>Chromadorea</taxon>
        <taxon>Rhabditida</taxon>
        <taxon>Tylenchina</taxon>
        <taxon>Tylenchomorpha</taxon>
        <taxon>Sphaerularioidea</taxon>
        <taxon>Anguinidae</taxon>
        <taxon>Anguininae</taxon>
        <taxon>Ditylenchus</taxon>
    </lineage>
</organism>
<dbReference type="PANTHER" id="PTHR45943">
    <property type="entry name" value="E3 UBIQUITIN-PROTEIN LIGASE MYCBP2"/>
    <property type="match status" value="1"/>
</dbReference>
<evidence type="ECO:0000313" key="8">
    <source>
        <dbReference type="Proteomes" id="UP000887574"/>
    </source>
</evidence>
<dbReference type="GO" id="GO:0005886">
    <property type="term" value="C:plasma membrane"/>
    <property type="evidence" value="ECO:0007669"/>
    <property type="project" value="TreeGrafter"/>
</dbReference>
<sequence length="1119" mass="126971">MAATHSHDVSEDVETDDVPAQQIVLVDSVTKASNYAIISEAEINEEMSRIVQEVHEVLGKIYASSILNTALMFYKWDKDFFTEKFFEGGDPAGFFLALQLPATGLSCKSVKEGVNECGICSEDKSLTGFQCGHFFCVSVESCLGWQCLDPVPRIQMQVSVRQRFRVFACRELRSVSQVQEAFGKIFCSAQEASSCMPADGCNRFSKLSSEQWTAISCACGLKYCFQCQQPWHYPLDCTRIRQWLKKCSDDSETANYIMANTKECPKCKGITEKNGGCNHMTSRTSQEQSRAELARYLHYYNRFANHRLSLSLENKLVAEVNLKIVHMQSEGVTWTDAQYLLKAVDVLRECRMIMMYSYAFAYYLQKNNSSEIFEANQNNLEMATEKLSHLLENKLDNVDLTKLKQEIQDCYRYVDSRKISMLGHCKEGYQKNEWLSLRMCQPTVTPKNPHKHEVNEPLSFSGSIAQAIVESAHPYKSGQINSQKVTFEKTVEFLYIRFHDECQTLQTDDCLRVFVAASTDEDSQGSTFYPLGKYSGSKDWPETMLLVPGNCLWFILETSPSQEECSDPSKMYGFRCTIDGISSSSSPKDFNTVLGQEFTWLCANACRLLVQLPSSNTQIKQLCVKEQYTREFLRKHGSLLKKGLNIPMPVLKQVLASQLPKTRESQELKFLKEFIDGDLQTSAGALARMVVSQPFVDLKNSTLEMEHEKEPFCAGTLIKLTFVPRDQYNEIVEAVEYRRRRAGIIYQKALKTLQLAEPYRSVYVNKARYLSITMMPAFSNYSFEELRLSFQHTAATKVNIKFEKVEHSDSPGSLYCAQWKPSKAGHFQLQCLPFANSLLFQFPSEKTAQNQQVNGYYYYQTPSPVTPLPNNPKPHHRAVCPVTSTFKAIRIRSHPTLSAHQIGVLPRGIAFNYTEMVKNGDGVWLKLANEAKAHYTDHHHHHRSQNGGQAWCLQYNQHLQVEYLQMSQPINGNSTEEHSEQPIQHLQVQQPTIGRQLALSPGVVDCCRSVFVAIVWHEKGLLSSLTTAANHLKSQPELEDIVRRVSSGASNRKMHQHQLNNSTIPMPLQGMLALWQEVTQAVLTVINKQLIVPSSLDTRRAVSRMNGLGGREEEMGMCL</sequence>
<protein>
    <submittedName>
        <fullName evidence="9">RING-type domain-containing protein</fullName>
    </submittedName>
</protein>
<dbReference type="AlphaFoldDB" id="A0A915DEG9"/>
<keyword evidence="2" id="KW-0479">Metal-binding</keyword>
<evidence type="ECO:0000256" key="4">
    <source>
        <dbReference type="ARBA" id="ARBA00022771"/>
    </source>
</evidence>
<dbReference type="Pfam" id="PF01485">
    <property type="entry name" value="IBR"/>
    <property type="match status" value="1"/>
</dbReference>
<evidence type="ECO:0000256" key="5">
    <source>
        <dbReference type="ARBA" id="ARBA00022786"/>
    </source>
</evidence>
<dbReference type="Proteomes" id="UP000887574">
    <property type="component" value="Unplaced"/>
</dbReference>
<dbReference type="InterPro" id="IPR044066">
    <property type="entry name" value="TRIAD_supradom"/>
</dbReference>
<dbReference type="Pfam" id="PF19422">
    <property type="entry name" value="Ariadne"/>
    <property type="match status" value="1"/>
</dbReference>
<proteinExistence type="predicted"/>
<feature type="domain" description="RING-type" evidence="7">
    <location>
        <begin position="113"/>
        <end position="310"/>
    </location>
</feature>
<dbReference type="GO" id="GO:0005634">
    <property type="term" value="C:nucleus"/>
    <property type="evidence" value="ECO:0007669"/>
    <property type="project" value="TreeGrafter"/>
</dbReference>
<evidence type="ECO:0000256" key="2">
    <source>
        <dbReference type="ARBA" id="ARBA00022723"/>
    </source>
</evidence>
<keyword evidence="3" id="KW-0677">Repeat</keyword>
<name>A0A915DEG9_9BILA</name>
<dbReference type="WBParaSite" id="jg1838.2">
    <property type="protein sequence ID" value="jg1838.2"/>
    <property type="gene ID" value="jg1838"/>
</dbReference>
<keyword evidence="1" id="KW-0808">Transferase</keyword>
<evidence type="ECO:0000256" key="6">
    <source>
        <dbReference type="ARBA" id="ARBA00022833"/>
    </source>
</evidence>
<keyword evidence="6" id="KW-0862">Zinc</keyword>
<dbReference type="Gene3D" id="1.10.10.2360">
    <property type="match status" value="1"/>
</dbReference>
<evidence type="ECO:0000313" key="9">
    <source>
        <dbReference type="WBParaSite" id="jg1838.2"/>
    </source>
</evidence>
<keyword evidence="4" id="KW-0863">Zinc-finger</keyword>
<dbReference type="GO" id="GO:0061630">
    <property type="term" value="F:ubiquitin protein ligase activity"/>
    <property type="evidence" value="ECO:0007669"/>
    <property type="project" value="TreeGrafter"/>
</dbReference>
<dbReference type="PANTHER" id="PTHR45943:SF1">
    <property type="entry name" value="E3 UBIQUITIN-PROTEIN LIGASE MYCBP2"/>
    <property type="match status" value="1"/>
</dbReference>
<evidence type="ECO:0000256" key="1">
    <source>
        <dbReference type="ARBA" id="ARBA00022679"/>
    </source>
</evidence>
<accession>A0A915DEG9</accession>
<dbReference type="InterPro" id="IPR045840">
    <property type="entry name" value="Ariadne"/>
</dbReference>
<dbReference type="Gene3D" id="1.20.120.1750">
    <property type="match status" value="2"/>
</dbReference>
<dbReference type="SUPFAM" id="SSF57850">
    <property type="entry name" value="RING/U-box"/>
    <property type="match status" value="1"/>
</dbReference>
<dbReference type="GO" id="GO:0008270">
    <property type="term" value="F:zinc ion binding"/>
    <property type="evidence" value="ECO:0007669"/>
    <property type="project" value="UniProtKB-KW"/>
</dbReference>
<evidence type="ECO:0000259" key="7">
    <source>
        <dbReference type="PROSITE" id="PS51873"/>
    </source>
</evidence>
<keyword evidence="5" id="KW-0833">Ubl conjugation pathway</keyword>
<reference evidence="9" key="1">
    <citation type="submission" date="2022-11" db="UniProtKB">
        <authorList>
            <consortium name="WormBaseParasite"/>
        </authorList>
    </citation>
    <scope>IDENTIFICATION</scope>
</reference>
<dbReference type="GO" id="GO:0008582">
    <property type="term" value="P:regulation of synaptic assembly at neuromuscular junction"/>
    <property type="evidence" value="ECO:0007669"/>
    <property type="project" value="TreeGrafter"/>
</dbReference>
<evidence type="ECO:0000256" key="3">
    <source>
        <dbReference type="ARBA" id="ARBA00022737"/>
    </source>
</evidence>